<comment type="similarity">
    <text evidence="1">Belongs to the ABC transporter superfamily.</text>
</comment>
<comment type="caution">
    <text evidence="6">The sequence shown here is derived from an EMBL/GenBank/DDBJ whole genome shotgun (WGS) entry which is preliminary data.</text>
</comment>
<evidence type="ECO:0000259" key="5">
    <source>
        <dbReference type="PROSITE" id="PS50893"/>
    </source>
</evidence>
<dbReference type="AlphaFoldDB" id="A0A6M2BKY0"/>
<evidence type="ECO:0000256" key="2">
    <source>
        <dbReference type="ARBA" id="ARBA00022448"/>
    </source>
</evidence>
<dbReference type="Proteomes" id="UP000472676">
    <property type="component" value="Unassembled WGS sequence"/>
</dbReference>
<name>A0A6M2BKY0_9GAMM</name>
<gene>
    <name evidence="6" type="ORF">G7Y85_00200</name>
</gene>
<dbReference type="PANTHER" id="PTHR43335">
    <property type="entry name" value="ABC TRANSPORTER, ATP-BINDING PROTEIN"/>
    <property type="match status" value="1"/>
</dbReference>
<evidence type="ECO:0000256" key="1">
    <source>
        <dbReference type="ARBA" id="ARBA00005417"/>
    </source>
</evidence>
<dbReference type="SUPFAM" id="SSF52540">
    <property type="entry name" value="P-loop containing nucleoside triphosphate hydrolases"/>
    <property type="match status" value="1"/>
</dbReference>
<dbReference type="InterPro" id="IPR003439">
    <property type="entry name" value="ABC_transporter-like_ATP-bd"/>
</dbReference>
<proteinExistence type="inferred from homology"/>
<keyword evidence="3" id="KW-0547">Nucleotide-binding</keyword>
<keyword evidence="2" id="KW-0813">Transport</keyword>
<organism evidence="6 7">
    <name type="scientific">Solimonas terrae</name>
    <dbReference type="NCBI Taxonomy" id="1396819"/>
    <lineage>
        <taxon>Bacteria</taxon>
        <taxon>Pseudomonadati</taxon>
        <taxon>Pseudomonadota</taxon>
        <taxon>Gammaproteobacteria</taxon>
        <taxon>Nevskiales</taxon>
        <taxon>Nevskiaceae</taxon>
        <taxon>Solimonas</taxon>
    </lineage>
</organism>
<sequence length="308" mass="32871">MIRASELVYEYPGKRALDAVSFTLAAASITALVGPNGAGKTTLLRCLAGLDEPYSGTVEIAGIDVLKHPRDAHRHIGYLPDDFGLYAELSVRRCLLYAGRARGLADATLDARVDEVAAQLEIGDKLADKAGSLSRGQRQRLAIAQSIIHRPSVLLLDEPASGLDPESRAALSGLMRKLRGEGMTLVVSSHILAELEEYCTGMLVLQQARIVEHRLIEQADAAAVRQVRLRLAQHSEALADVLGGLPLSELQIDGSVANFDYAGDDAALAGLLATLVNAGLPVCELQIEHASLQDQYLLAVDVNRGGRA</sequence>
<evidence type="ECO:0000313" key="6">
    <source>
        <dbReference type="EMBL" id="NGY03174.1"/>
    </source>
</evidence>
<dbReference type="RefSeq" id="WP_166250603.1">
    <property type="nucleotide sequence ID" value="NZ_JAAMOW010000001.1"/>
</dbReference>
<dbReference type="Pfam" id="PF00005">
    <property type="entry name" value="ABC_tran"/>
    <property type="match status" value="1"/>
</dbReference>
<dbReference type="PROSITE" id="PS50893">
    <property type="entry name" value="ABC_TRANSPORTER_2"/>
    <property type="match status" value="1"/>
</dbReference>
<dbReference type="GO" id="GO:0016887">
    <property type="term" value="F:ATP hydrolysis activity"/>
    <property type="evidence" value="ECO:0007669"/>
    <property type="project" value="InterPro"/>
</dbReference>
<evidence type="ECO:0000256" key="3">
    <source>
        <dbReference type="ARBA" id="ARBA00022741"/>
    </source>
</evidence>
<dbReference type="GO" id="GO:0005524">
    <property type="term" value="F:ATP binding"/>
    <property type="evidence" value="ECO:0007669"/>
    <property type="project" value="UniProtKB-KW"/>
</dbReference>
<keyword evidence="7" id="KW-1185">Reference proteome</keyword>
<protein>
    <submittedName>
        <fullName evidence="6">ABC transporter ATP-binding protein</fullName>
    </submittedName>
</protein>
<dbReference type="InterPro" id="IPR027417">
    <property type="entry name" value="P-loop_NTPase"/>
</dbReference>
<accession>A0A6M2BKY0</accession>
<feature type="domain" description="ABC transporter" evidence="5">
    <location>
        <begin position="2"/>
        <end position="232"/>
    </location>
</feature>
<reference evidence="6 7" key="1">
    <citation type="journal article" date="2014" name="Int. J. Syst. Evol. Microbiol.">
        <title>Solimonas terrae sp. nov., isolated from soil.</title>
        <authorList>
            <person name="Kim S.J."/>
            <person name="Moon J.Y."/>
            <person name="Weon H.Y."/>
            <person name="Ahn J.H."/>
            <person name="Chen W.M."/>
            <person name="Kwon S.W."/>
        </authorList>
    </citation>
    <scope>NUCLEOTIDE SEQUENCE [LARGE SCALE GENOMIC DNA]</scope>
    <source>
        <strain evidence="6 7">KIS83-12</strain>
    </source>
</reference>
<dbReference type="SMART" id="SM00382">
    <property type="entry name" value="AAA"/>
    <property type="match status" value="1"/>
</dbReference>
<keyword evidence="4 6" id="KW-0067">ATP-binding</keyword>
<dbReference type="EMBL" id="JAAMOW010000001">
    <property type="protein sequence ID" value="NGY03174.1"/>
    <property type="molecule type" value="Genomic_DNA"/>
</dbReference>
<evidence type="ECO:0000313" key="7">
    <source>
        <dbReference type="Proteomes" id="UP000472676"/>
    </source>
</evidence>
<dbReference type="Gene3D" id="3.40.50.300">
    <property type="entry name" value="P-loop containing nucleotide triphosphate hydrolases"/>
    <property type="match status" value="1"/>
</dbReference>
<dbReference type="InterPro" id="IPR003593">
    <property type="entry name" value="AAA+_ATPase"/>
</dbReference>
<evidence type="ECO:0000256" key="4">
    <source>
        <dbReference type="ARBA" id="ARBA00022840"/>
    </source>
</evidence>